<dbReference type="HOGENOM" id="CLU_2552023_0_0_0"/>
<gene>
    <name evidence="2" type="ORF">NIDE0658</name>
</gene>
<evidence type="ECO:0000313" key="3">
    <source>
        <dbReference type="Proteomes" id="UP000001660"/>
    </source>
</evidence>
<dbReference type="KEGG" id="nde:NIDE0658"/>
<name>D8PB20_9BACT</name>
<sequence>MRDDGFARPVKGEWTVRGIRRTHAVGSVSTGCRRRGSYVSRYNVAFSHPQDLSHDAYVGENPIPLPGGRSNTRRSHSLYRPT</sequence>
<accession>D8PB20</accession>
<dbReference type="STRING" id="330214.NIDE0658"/>
<dbReference type="PROSITE" id="PS51257">
    <property type="entry name" value="PROKAR_LIPOPROTEIN"/>
    <property type="match status" value="1"/>
</dbReference>
<keyword evidence="3" id="KW-1185">Reference proteome</keyword>
<feature type="compositionally biased region" description="Basic residues" evidence="1">
    <location>
        <begin position="71"/>
        <end position="82"/>
    </location>
</feature>
<feature type="region of interest" description="Disordered" evidence="1">
    <location>
        <begin position="59"/>
        <end position="82"/>
    </location>
</feature>
<proteinExistence type="predicted"/>
<evidence type="ECO:0000256" key="1">
    <source>
        <dbReference type="SAM" id="MobiDB-lite"/>
    </source>
</evidence>
<dbReference type="AlphaFoldDB" id="D8PB20"/>
<dbReference type="Proteomes" id="UP000001660">
    <property type="component" value="Chromosome"/>
</dbReference>
<reference evidence="2 3" key="1">
    <citation type="journal article" date="2010" name="Proc. Natl. Acad. Sci. U.S.A.">
        <title>A Nitrospira metagenome illuminates the physiology and evolution of globally important nitrite-oxidizing bacteria.</title>
        <authorList>
            <person name="Lucker S."/>
            <person name="Wagner M."/>
            <person name="Maixner F."/>
            <person name="Pelletier E."/>
            <person name="Koch H."/>
            <person name="Vacherie B."/>
            <person name="Rattei T."/>
            <person name="Sinninghe Damste J."/>
            <person name="Spieck E."/>
            <person name="Le Paslier D."/>
            <person name="Daims H."/>
        </authorList>
    </citation>
    <scope>NUCLEOTIDE SEQUENCE [LARGE SCALE GENOMIC DNA]</scope>
</reference>
<organism evidence="2 3">
    <name type="scientific">Nitrospira defluvii</name>
    <dbReference type="NCBI Taxonomy" id="330214"/>
    <lineage>
        <taxon>Bacteria</taxon>
        <taxon>Pseudomonadati</taxon>
        <taxon>Nitrospirota</taxon>
        <taxon>Nitrospiria</taxon>
        <taxon>Nitrospirales</taxon>
        <taxon>Nitrospiraceae</taxon>
        <taxon>Nitrospira</taxon>
    </lineage>
</organism>
<dbReference type="EMBL" id="FP929003">
    <property type="protein sequence ID" value="CBK40429.1"/>
    <property type="molecule type" value="Genomic_DNA"/>
</dbReference>
<evidence type="ECO:0000313" key="2">
    <source>
        <dbReference type="EMBL" id="CBK40429.1"/>
    </source>
</evidence>
<protein>
    <submittedName>
        <fullName evidence="2">Uncharacterized protein</fullName>
    </submittedName>
</protein>